<dbReference type="EMBL" id="CAJOBH010000251">
    <property type="protein sequence ID" value="CAF3774872.1"/>
    <property type="molecule type" value="Genomic_DNA"/>
</dbReference>
<evidence type="ECO:0000313" key="8">
    <source>
        <dbReference type="EMBL" id="CAF3814570.1"/>
    </source>
</evidence>
<evidence type="ECO:0000313" key="9">
    <source>
        <dbReference type="Proteomes" id="UP000663855"/>
    </source>
</evidence>
<dbReference type="Proteomes" id="UP000663824">
    <property type="component" value="Unassembled WGS sequence"/>
</dbReference>
<organism evidence="3 9">
    <name type="scientific">Rotaria magnacalcarata</name>
    <dbReference type="NCBI Taxonomy" id="392030"/>
    <lineage>
        <taxon>Eukaryota</taxon>
        <taxon>Metazoa</taxon>
        <taxon>Spiralia</taxon>
        <taxon>Gnathifera</taxon>
        <taxon>Rotifera</taxon>
        <taxon>Eurotatoria</taxon>
        <taxon>Bdelloidea</taxon>
        <taxon>Philodinida</taxon>
        <taxon>Philodinidae</taxon>
        <taxon>Rotaria</taxon>
    </lineage>
</organism>
<sequence length="226" mass="26898">MVHSNEYTIDENIDHEHNISQCHPRLTTLKEIREILDKHPCIQFENYNQNQNQNRRQKRWLGGGDETKNHINAIYGKITEHHDMINVLTNSSINTTIMLNTIRDHHAYTLPNLSSWRDLTQIFLVIVILLTFMYVLFCRSNVKLGQKLLLCITKKKTYHSQEQQQQLQELMQKQQQQLNRLEQQFDEFKARDLANQRTIHRRRHIYPSMPSVNSDTVHHNEGYASE</sequence>
<feature type="transmembrane region" description="Helical" evidence="2">
    <location>
        <begin position="119"/>
        <end position="137"/>
    </location>
</feature>
<dbReference type="EMBL" id="CAJNRE010014731">
    <property type="protein sequence ID" value="CAF2130538.1"/>
    <property type="molecule type" value="Genomic_DNA"/>
</dbReference>
<evidence type="ECO:0000313" key="7">
    <source>
        <dbReference type="EMBL" id="CAF3800032.1"/>
    </source>
</evidence>
<dbReference type="AlphaFoldDB" id="A0A814XVT8"/>
<dbReference type="EMBL" id="CAJNOW010014453">
    <property type="protein sequence ID" value="CAF1632877.1"/>
    <property type="molecule type" value="Genomic_DNA"/>
</dbReference>
<keyword evidence="2" id="KW-0472">Membrane</keyword>
<evidence type="ECO:0000313" key="5">
    <source>
        <dbReference type="EMBL" id="CAF2130538.1"/>
    </source>
</evidence>
<evidence type="ECO:0000256" key="2">
    <source>
        <dbReference type="SAM" id="Phobius"/>
    </source>
</evidence>
<dbReference type="EMBL" id="CAJOBI010000320">
    <property type="protein sequence ID" value="CAF3814570.1"/>
    <property type="molecule type" value="Genomic_DNA"/>
</dbReference>
<feature type="coiled-coil region" evidence="1">
    <location>
        <begin position="160"/>
        <end position="191"/>
    </location>
</feature>
<gene>
    <name evidence="6" type="ORF">BYL167_LOCUS1611</name>
    <name evidence="3" type="ORF">CJN711_LOCUS13001</name>
    <name evidence="7" type="ORF">GIL414_LOCUS1035</name>
    <name evidence="4" type="ORF">KQP761_LOCUS26544</name>
    <name evidence="5" type="ORF">MBJ925_LOCUS27508</name>
    <name evidence="8" type="ORF">SMN809_LOCUS1927</name>
</gene>
<dbReference type="Proteomes" id="UP000663855">
    <property type="component" value="Unassembled WGS sequence"/>
</dbReference>
<evidence type="ECO:0000313" key="3">
    <source>
        <dbReference type="EMBL" id="CAF1220971.1"/>
    </source>
</evidence>
<evidence type="ECO:0000313" key="4">
    <source>
        <dbReference type="EMBL" id="CAF1632877.1"/>
    </source>
</evidence>
<dbReference type="Proteomes" id="UP000663834">
    <property type="component" value="Unassembled WGS sequence"/>
</dbReference>
<keyword evidence="2" id="KW-0812">Transmembrane</keyword>
<reference evidence="3" key="1">
    <citation type="submission" date="2021-02" db="EMBL/GenBank/DDBJ databases">
        <authorList>
            <person name="Nowell W R."/>
        </authorList>
    </citation>
    <scope>NUCLEOTIDE SEQUENCE</scope>
</reference>
<name>A0A814XVT8_9BILA</name>
<comment type="caution">
    <text evidence="3">The sequence shown here is derived from an EMBL/GenBank/DDBJ whole genome shotgun (WGS) entry which is preliminary data.</text>
</comment>
<dbReference type="Proteomes" id="UP000681967">
    <property type="component" value="Unassembled WGS sequence"/>
</dbReference>
<keyword evidence="2" id="KW-1133">Transmembrane helix</keyword>
<dbReference type="OrthoDB" id="10035037at2759"/>
<dbReference type="Proteomes" id="UP000681720">
    <property type="component" value="Unassembled WGS sequence"/>
</dbReference>
<proteinExistence type="predicted"/>
<evidence type="ECO:0000313" key="6">
    <source>
        <dbReference type="EMBL" id="CAF3774872.1"/>
    </source>
</evidence>
<dbReference type="EMBL" id="CAJNOV010005663">
    <property type="protein sequence ID" value="CAF1220971.1"/>
    <property type="molecule type" value="Genomic_DNA"/>
</dbReference>
<accession>A0A814XVT8</accession>
<dbReference type="EMBL" id="CAJOBJ010000155">
    <property type="protein sequence ID" value="CAF3800032.1"/>
    <property type="molecule type" value="Genomic_DNA"/>
</dbReference>
<evidence type="ECO:0000256" key="1">
    <source>
        <dbReference type="SAM" id="Coils"/>
    </source>
</evidence>
<protein>
    <submittedName>
        <fullName evidence="3">Uncharacterized protein</fullName>
    </submittedName>
</protein>
<dbReference type="Proteomes" id="UP000676336">
    <property type="component" value="Unassembled WGS sequence"/>
</dbReference>
<keyword evidence="1" id="KW-0175">Coiled coil</keyword>